<dbReference type="SUPFAM" id="SSF48726">
    <property type="entry name" value="Immunoglobulin"/>
    <property type="match status" value="5"/>
</dbReference>
<evidence type="ECO:0000256" key="6">
    <source>
        <dbReference type="SAM" id="Phobius"/>
    </source>
</evidence>
<keyword evidence="9" id="KW-1185">Reference proteome</keyword>
<comment type="caution">
    <text evidence="8">The sequence shown here is derived from an EMBL/GenBank/DDBJ whole genome shotgun (WGS) entry which is preliminary data.</text>
</comment>
<dbReference type="GO" id="GO:0016020">
    <property type="term" value="C:membrane"/>
    <property type="evidence" value="ECO:0007669"/>
    <property type="project" value="UniProtKB-SubCell"/>
</dbReference>
<dbReference type="PANTHER" id="PTHR11640:SF31">
    <property type="entry name" value="IRREGULAR CHIASM C-ROUGHEST PROTEIN-RELATED"/>
    <property type="match status" value="1"/>
</dbReference>
<dbReference type="Pfam" id="PF13927">
    <property type="entry name" value="Ig_3"/>
    <property type="match status" value="2"/>
</dbReference>
<evidence type="ECO:0000256" key="4">
    <source>
        <dbReference type="ARBA" id="ARBA00023180"/>
    </source>
</evidence>
<reference evidence="8 9" key="1">
    <citation type="submission" date="2024-11" db="EMBL/GenBank/DDBJ databases">
        <title>Chromosome-level genome assembly of the freshwater bivalve Anodonta woodiana.</title>
        <authorList>
            <person name="Chen X."/>
        </authorList>
    </citation>
    <scope>NUCLEOTIDE SEQUENCE [LARGE SCALE GENOMIC DNA]</scope>
    <source>
        <strain evidence="8">MN2024</strain>
        <tissue evidence="8">Gills</tissue>
    </source>
</reference>
<accession>A0ABD3VH71</accession>
<dbReference type="SMART" id="SM00408">
    <property type="entry name" value="IGc2"/>
    <property type="match status" value="4"/>
</dbReference>
<feature type="domain" description="Ig-like" evidence="7">
    <location>
        <begin position="310"/>
        <end position="385"/>
    </location>
</feature>
<evidence type="ECO:0000256" key="1">
    <source>
        <dbReference type="ARBA" id="ARBA00004479"/>
    </source>
</evidence>
<evidence type="ECO:0000259" key="7">
    <source>
        <dbReference type="PROSITE" id="PS50835"/>
    </source>
</evidence>
<protein>
    <recommendedName>
        <fullName evidence="7">Ig-like domain-containing protein</fullName>
    </recommendedName>
</protein>
<proteinExistence type="predicted"/>
<sequence>MYSPICFLIIKQLCLFSYHWVIYSVAVVFIELFISDGPVSAQISPSELPLKVEENATVTITCSADCYPGCNFTWNGSPNFFQNGAQLSRIVDRDKGGNYTCTATNLRNMEKKATVSVMVIVLYGPGNSVNLGSIPPTLGIDVHQTSPDITCDASCNPPCDYRWYQNGTFFRNGATLSLGIVEKTMRGNYRCEAYTNVLGVNRSSSTSVNITVYYAPEVLLHAAVLPRPSVYILKLGQTNVGLRCVVIDANPPVQQFIWTKDGHEILTQTSSTFIITMVTKDTMGRWGCKGVNSKGNPLESTLDVDVHYGPVITNLPNRTENEGSPINVICMVDSRPDPSSIMWTKSQNNTFTQNKAEMYISHLNRADKGIYECTAINTIQPTGVTVGEIITMKSYYILDVTFGAGIVNLSVNNNTVNENSSAIFQCHVDSNPPSTITWMKESNSAVLKTETGVVQSQYIIESAQCLNMDNYTCSAYNGIWTPAKAMIPLFVR</sequence>
<dbReference type="PROSITE" id="PS50835">
    <property type="entry name" value="IG_LIKE"/>
    <property type="match status" value="5"/>
</dbReference>
<dbReference type="Gene3D" id="2.60.40.10">
    <property type="entry name" value="Immunoglobulins"/>
    <property type="match status" value="5"/>
</dbReference>
<gene>
    <name evidence="8" type="ORF">ACJMK2_006988</name>
</gene>
<dbReference type="AlphaFoldDB" id="A0ABD3VH71"/>
<dbReference type="SMART" id="SM00409">
    <property type="entry name" value="IG"/>
    <property type="match status" value="5"/>
</dbReference>
<feature type="transmembrane region" description="Helical" evidence="6">
    <location>
        <begin position="12"/>
        <end position="34"/>
    </location>
</feature>
<dbReference type="InterPro" id="IPR036179">
    <property type="entry name" value="Ig-like_dom_sf"/>
</dbReference>
<feature type="domain" description="Ig-like" evidence="7">
    <location>
        <begin position="216"/>
        <end position="303"/>
    </location>
</feature>
<evidence type="ECO:0000256" key="5">
    <source>
        <dbReference type="ARBA" id="ARBA00023319"/>
    </source>
</evidence>
<keyword evidence="2 6" id="KW-0472">Membrane</keyword>
<dbReference type="InterPro" id="IPR003598">
    <property type="entry name" value="Ig_sub2"/>
</dbReference>
<feature type="domain" description="Ig-like" evidence="7">
    <location>
        <begin position="125"/>
        <end position="211"/>
    </location>
</feature>
<keyword evidence="6" id="KW-0812">Transmembrane</keyword>
<dbReference type="EMBL" id="JBJQND010000011">
    <property type="protein sequence ID" value="KAL3860892.1"/>
    <property type="molecule type" value="Genomic_DNA"/>
</dbReference>
<comment type="subcellular location">
    <subcellularLocation>
        <location evidence="1">Membrane</location>
        <topology evidence="1">Single-pass type I membrane protein</topology>
    </subcellularLocation>
</comment>
<dbReference type="InterPro" id="IPR007110">
    <property type="entry name" value="Ig-like_dom"/>
</dbReference>
<organism evidence="8 9">
    <name type="scientific">Sinanodonta woodiana</name>
    <name type="common">Chinese pond mussel</name>
    <name type="synonym">Anodonta woodiana</name>
    <dbReference type="NCBI Taxonomy" id="1069815"/>
    <lineage>
        <taxon>Eukaryota</taxon>
        <taxon>Metazoa</taxon>
        <taxon>Spiralia</taxon>
        <taxon>Lophotrochozoa</taxon>
        <taxon>Mollusca</taxon>
        <taxon>Bivalvia</taxon>
        <taxon>Autobranchia</taxon>
        <taxon>Heteroconchia</taxon>
        <taxon>Palaeoheterodonta</taxon>
        <taxon>Unionida</taxon>
        <taxon>Unionoidea</taxon>
        <taxon>Unionidae</taxon>
        <taxon>Unioninae</taxon>
        <taxon>Sinanodonta</taxon>
    </lineage>
</organism>
<keyword evidence="3" id="KW-1015">Disulfide bond</keyword>
<dbReference type="InterPro" id="IPR003599">
    <property type="entry name" value="Ig_sub"/>
</dbReference>
<feature type="domain" description="Ig-like" evidence="7">
    <location>
        <begin position="404"/>
        <end position="478"/>
    </location>
</feature>
<dbReference type="Proteomes" id="UP001634394">
    <property type="component" value="Unassembled WGS sequence"/>
</dbReference>
<keyword evidence="6" id="KW-1133">Transmembrane helix</keyword>
<dbReference type="Pfam" id="PF13895">
    <property type="entry name" value="Ig_2"/>
    <property type="match status" value="2"/>
</dbReference>
<name>A0ABD3VH71_SINWO</name>
<keyword evidence="5" id="KW-0393">Immunoglobulin domain</keyword>
<dbReference type="InterPro" id="IPR013783">
    <property type="entry name" value="Ig-like_fold"/>
</dbReference>
<evidence type="ECO:0000313" key="8">
    <source>
        <dbReference type="EMBL" id="KAL3860892.1"/>
    </source>
</evidence>
<evidence type="ECO:0000313" key="9">
    <source>
        <dbReference type="Proteomes" id="UP001634394"/>
    </source>
</evidence>
<evidence type="ECO:0000256" key="2">
    <source>
        <dbReference type="ARBA" id="ARBA00023136"/>
    </source>
</evidence>
<dbReference type="PANTHER" id="PTHR11640">
    <property type="entry name" value="NEPHRIN"/>
    <property type="match status" value="1"/>
</dbReference>
<feature type="non-terminal residue" evidence="8">
    <location>
        <position position="492"/>
    </location>
</feature>
<evidence type="ECO:0000256" key="3">
    <source>
        <dbReference type="ARBA" id="ARBA00023157"/>
    </source>
</evidence>
<keyword evidence="4" id="KW-0325">Glycoprotein</keyword>
<dbReference type="InterPro" id="IPR051275">
    <property type="entry name" value="Cell_adhesion_signaling"/>
</dbReference>
<feature type="domain" description="Ig-like" evidence="7">
    <location>
        <begin position="45"/>
        <end position="116"/>
    </location>
</feature>